<evidence type="ECO:0000313" key="4">
    <source>
        <dbReference type="EMBL" id="OHA64925.1"/>
    </source>
</evidence>
<keyword evidence="2" id="KW-0548">Nucleotidyltransferase</keyword>
<dbReference type="InterPro" id="IPR004821">
    <property type="entry name" value="Cyt_trans-like"/>
</dbReference>
<evidence type="ECO:0000259" key="3">
    <source>
        <dbReference type="Pfam" id="PF01467"/>
    </source>
</evidence>
<dbReference type="GO" id="GO:0016779">
    <property type="term" value="F:nucleotidyltransferase activity"/>
    <property type="evidence" value="ECO:0007669"/>
    <property type="project" value="UniProtKB-KW"/>
</dbReference>
<dbReference type="EMBL" id="MHTS01000005">
    <property type="protein sequence ID" value="OHA64925.1"/>
    <property type="molecule type" value="Genomic_DNA"/>
</dbReference>
<feature type="domain" description="Cytidyltransferase-like" evidence="3">
    <location>
        <begin position="14"/>
        <end position="108"/>
    </location>
</feature>
<dbReference type="NCBIfam" id="TIGR00125">
    <property type="entry name" value="cyt_tran_rel"/>
    <property type="match status" value="1"/>
</dbReference>
<sequence>MSEESRERIVVAVSGGFDPLHIGHVRLFQEARKLGGELLVILNNDNWLLKKKGFVFMPQEERVEILEALSVVDRVVLTNHPPDPEDMSVCEELKQLRPHIFANGGDRKQDNTPEVLVCDEIGCRMVFNMGEGGKVQSSSQLAESFIGGVPCPCGSGKKYRDCHATARV</sequence>
<dbReference type="AlphaFoldDB" id="A0A1G2QWD5"/>
<keyword evidence="1" id="KW-0808">Transferase</keyword>
<dbReference type="InterPro" id="IPR004027">
    <property type="entry name" value="SEC_C_motif"/>
</dbReference>
<organism evidence="4 5">
    <name type="scientific">Candidatus Wildermuthbacteria bacterium RIFCSPHIGHO2_01_FULL_48_27b</name>
    <dbReference type="NCBI Taxonomy" id="1802447"/>
    <lineage>
        <taxon>Bacteria</taxon>
        <taxon>Candidatus Wildermuthiibacteriota</taxon>
    </lineage>
</organism>
<dbReference type="PANTHER" id="PTHR43793:SF1">
    <property type="entry name" value="FAD SYNTHASE"/>
    <property type="match status" value="1"/>
</dbReference>
<dbReference type="Pfam" id="PF02810">
    <property type="entry name" value="SEC-C"/>
    <property type="match status" value="1"/>
</dbReference>
<gene>
    <name evidence="4" type="ORF">A2843_02660</name>
</gene>
<dbReference type="InterPro" id="IPR050385">
    <property type="entry name" value="Archaeal_FAD_synthase"/>
</dbReference>
<evidence type="ECO:0000256" key="2">
    <source>
        <dbReference type="ARBA" id="ARBA00022695"/>
    </source>
</evidence>
<dbReference type="Gene3D" id="3.10.450.50">
    <property type="match status" value="1"/>
</dbReference>
<dbReference type="SUPFAM" id="SSF52374">
    <property type="entry name" value="Nucleotidylyl transferase"/>
    <property type="match status" value="1"/>
</dbReference>
<reference evidence="4 5" key="1">
    <citation type="journal article" date="2016" name="Nat. Commun.">
        <title>Thousands of microbial genomes shed light on interconnected biogeochemical processes in an aquifer system.</title>
        <authorList>
            <person name="Anantharaman K."/>
            <person name="Brown C.T."/>
            <person name="Hug L.A."/>
            <person name="Sharon I."/>
            <person name="Castelle C.J."/>
            <person name="Probst A.J."/>
            <person name="Thomas B.C."/>
            <person name="Singh A."/>
            <person name="Wilkins M.J."/>
            <person name="Karaoz U."/>
            <person name="Brodie E.L."/>
            <person name="Williams K.H."/>
            <person name="Hubbard S.S."/>
            <person name="Banfield J.F."/>
        </authorList>
    </citation>
    <scope>NUCLEOTIDE SEQUENCE [LARGE SCALE GENOMIC DNA]</scope>
</reference>
<dbReference type="SUPFAM" id="SSF103642">
    <property type="entry name" value="Sec-C motif"/>
    <property type="match status" value="1"/>
</dbReference>
<comment type="caution">
    <text evidence="4">The sequence shown here is derived from an EMBL/GenBank/DDBJ whole genome shotgun (WGS) entry which is preliminary data.</text>
</comment>
<name>A0A1G2QWD5_9BACT</name>
<proteinExistence type="predicted"/>
<dbReference type="PANTHER" id="PTHR43793">
    <property type="entry name" value="FAD SYNTHASE"/>
    <property type="match status" value="1"/>
</dbReference>
<dbReference type="Pfam" id="PF01467">
    <property type="entry name" value="CTP_transf_like"/>
    <property type="match status" value="1"/>
</dbReference>
<accession>A0A1G2QWD5</accession>
<protein>
    <recommendedName>
        <fullName evidence="3">Cytidyltransferase-like domain-containing protein</fullName>
    </recommendedName>
</protein>
<evidence type="ECO:0000256" key="1">
    <source>
        <dbReference type="ARBA" id="ARBA00022679"/>
    </source>
</evidence>
<dbReference type="Gene3D" id="3.40.50.620">
    <property type="entry name" value="HUPs"/>
    <property type="match status" value="1"/>
</dbReference>
<dbReference type="InterPro" id="IPR014729">
    <property type="entry name" value="Rossmann-like_a/b/a_fold"/>
</dbReference>
<dbReference type="Proteomes" id="UP000178170">
    <property type="component" value="Unassembled WGS sequence"/>
</dbReference>
<evidence type="ECO:0000313" key="5">
    <source>
        <dbReference type="Proteomes" id="UP000178170"/>
    </source>
</evidence>